<proteinExistence type="predicted"/>
<sequence>MDDAALAAQLVGIQTARVFDYCITFKSEVRWVWGRTWDTTRIMFTIARYVTFVATFMTLYAPISRIYAMKPCILSASFLPKVTFLTSIVMLCLSYICEGLLILRTYAFWLGDRRILYGLLTLAAACIVGSVCISAFYLPNSPGQRLPSSPGCIFESSRRSAFQYIFLAIYESVLLGLTLYKRFMHYRVSTSSMILTLYRDGILYISCILLITLINVIIYAMVPIGYSNAMDAPQIVTHSLLASRILFNLWRNHAHILQRNSATNSFALNALIPRFAGHDNYEEEER</sequence>
<dbReference type="EMBL" id="MU268026">
    <property type="protein sequence ID" value="KAH7906393.1"/>
    <property type="molecule type" value="Genomic_DNA"/>
</dbReference>
<comment type="caution">
    <text evidence="1">The sequence shown here is derived from an EMBL/GenBank/DDBJ whole genome shotgun (WGS) entry which is preliminary data.</text>
</comment>
<gene>
    <name evidence="1" type="ORF">BJ138DRAFT_1162727</name>
</gene>
<reference evidence="1" key="1">
    <citation type="journal article" date="2021" name="New Phytol.">
        <title>Evolutionary innovations through gain and loss of genes in the ectomycorrhizal Boletales.</title>
        <authorList>
            <person name="Wu G."/>
            <person name="Miyauchi S."/>
            <person name="Morin E."/>
            <person name="Kuo A."/>
            <person name="Drula E."/>
            <person name="Varga T."/>
            <person name="Kohler A."/>
            <person name="Feng B."/>
            <person name="Cao Y."/>
            <person name="Lipzen A."/>
            <person name="Daum C."/>
            <person name="Hundley H."/>
            <person name="Pangilinan J."/>
            <person name="Johnson J."/>
            <person name="Barry K."/>
            <person name="LaButti K."/>
            <person name="Ng V."/>
            <person name="Ahrendt S."/>
            <person name="Min B."/>
            <person name="Choi I.G."/>
            <person name="Park H."/>
            <person name="Plett J.M."/>
            <person name="Magnuson J."/>
            <person name="Spatafora J.W."/>
            <person name="Nagy L.G."/>
            <person name="Henrissat B."/>
            <person name="Grigoriev I.V."/>
            <person name="Yang Z.L."/>
            <person name="Xu J."/>
            <person name="Martin F.M."/>
        </authorList>
    </citation>
    <scope>NUCLEOTIDE SEQUENCE</scope>
    <source>
        <strain evidence="1">ATCC 28755</strain>
    </source>
</reference>
<evidence type="ECO:0000313" key="1">
    <source>
        <dbReference type="EMBL" id="KAH7906393.1"/>
    </source>
</evidence>
<keyword evidence="2" id="KW-1185">Reference proteome</keyword>
<protein>
    <submittedName>
        <fullName evidence="1">Uncharacterized protein</fullName>
    </submittedName>
</protein>
<organism evidence="1 2">
    <name type="scientific">Hygrophoropsis aurantiaca</name>
    <dbReference type="NCBI Taxonomy" id="72124"/>
    <lineage>
        <taxon>Eukaryota</taxon>
        <taxon>Fungi</taxon>
        <taxon>Dikarya</taxon>
        <taxon>Basidiomycota</taxon>
        <taxon>Agaricomycotina</taxon>
        <taxon>Agaricomycetes</taxon>
        <taxon>Agaricomycetidae</taxon>
        <taxon>Boletales</taxon>
        <taxon>Coniophorineae</taxon>
        <taxon>Hygrophoropsidaceae</taxon>
        <taxon>Hygrophoropsis</taxon>
    </lineage>
</organism>
<dbReference type="Proteomes" id="UP000790377">
    <property type="component" value="Unassembled WGS sequence"/>
</dbReference>
<name>A0ACB8A085_9AGAM</name>
<evidence type="ECO:0000313" key="2">
    <source>
        <dbReference type="Proteomes" id="UP000790377"/>
    </source>
</evidence>
<accession>A0ACB8A085</accession>